<name>A0A3S5AH46_9PLAT</name>
<accession>A0A3S5AH46</accession>
<evidence type="ECO:0000313" key="2">
    <source>
        <dbReference type="Proteomes" id="UP000784294"/>
    </source>
</evidence>
<evidence type="ECO:0000313" key="1">
    <source>
        <dbReference type="EMBL" id="VEL36998.1"/>
    </source>
</evidence>
<reference evidence="1" key="1">
    <citation type="submission" date="2018-11" db="EMBL/GenBank/DDBJ databases">
        <authorList>
            <consortium name="Pathogen Informatics"/>
        </authorList>
    </citation>
    <scope>NUCLEOTIDE SEQUENCE</scope>
</reference>
<proteinExistence type="predicted"/>
<protein>
    <submittedName>
        <fullName evidence="1">Uncharacterized protein</fullName>
    </submittedName>
</protein>
<comment type="caution">
    <text evidence="1">The sequence shown here is derived from an EMBL/GenBank/DDBJ whole genome shotgun (WGS) entry which is preliminary data.</text>
</comment>
<dbReference type="AlphaFoldDB" id="A0A3S5AH46"/>
<keyword evidence="2" id="KW-1185">Reference proteome</keyword>
<sequence length="120" mass="13490">MAKLVGQNENIEHCSRHFCKMVPKLMLLPASQAVGRQMGLANLVRKSSFSLAWHTLLEIAINLKKILNPFLTVSSALNRTNSCHGSHGHVPVVMFMTLSRCHDMPWPTIQTTFASQEHRL</sequence>
<dbReference type="EMBL" id="CAAALY010253725">
    <property type="protein sequence ID" value="VEL36998.1"/>
    <property type="molecule type" value="Genomic_DNA"/>
</dbReference>
<dbReference type="Proteomes" id="UP000784294">
    <property type="component" value="Unassembled WGS sequence"/>
</dbReference>
<organism evidence="1 2">
    <name type="scientific">Protopolystoma xenopodis</name>
    <dbReference type="NCBI Taxonomy" id="117903"/>
    <lineage>
        <taxon>Eukaryota</taxon>
        <taxon>Metazoa</taxon>
        <taxon>Spiralia</taxon>
        <taxon>Lophotrochozoa</taxon>
        <taxon>Platyhelminthes</taxon>
        <taxon>Monogenea</taxon>
        <taxon>Polyopisthocotylea</taxon>
        <taxon>Polystomatidea</taxon>
        <taxon>Polystomatidae</taxon>
        <taxon>Protopolystoma</taxon>
    </lineage>
</organism>
<gene>
    <name evidence="1" type="ORF">PXEA_LOCUS30438</name>
</gene>